<accession>E3MWH9</accession>
<dbReference type="eggNOG" id="ENOG502THCI">
    <property type="taxonomic scope" value="Eukaryota"/>
</dbReference>
<feature type="region of interest" description="Disordered" evidence="1">
    <location>
        <begin position="324"/>
        <end position="528"/>
    </location>
</feature>
<protein>
    <recommendedName>
        <fullName evidence="2">DUF7774 domain-containing protein</fullName>
    </recommendedName>
</protein>
<dbReference type="AlphaFoldDB" id="E3MWH9"/>
<evidence type="ECO:0000256" key="1">
    <source>
        <dbReference type="SAM" id="MobiDB-lite"/>
    </source>
</evidence>
<dbReference type="HOGENOM" id="CLU_618540_0_0_1"/>
<dbReference type="InterPro" id="IPR056676">
    <property type="entry name" value="DUF7774"/>
</dbReference>
<proteinExistence type="predicted"/>
<reference evidence="3" key="1">
    <citation type="submission" date="2007-07" db="EMBL/GenBank/DDBJ databases">
        <title>PCAP assembly of the Caenorhabditis remanei genome.</title>
        <authorList>
            <consortium name="The Caenorhabditis remanei Sequencing Consortium"/>
            <person name="Wilson R.K."/>
        </authorList>
    </citation>
    <scope>NUCLEOTIDE SEQUENCE [LARGE SCALE GENOMIC DNA]</scope>
    <source>
        <strain evidence="3">PB4641</strain>
    </source>
</reference>
<feature type="region of interest" description="Disordered" evidence="1">
    <location>
        <begin position="269"/>
        <end position="298"/>
    </location>
</feature>
<feature type="compositionally biased region" description="Basic and acidic residues" evidence="1">
    <location>
        <begin position="324"/>
        <end position="373"/>
    </location>
</feature>
<feature type="compositionally biased region" description="Polar residues" evidence="1">
    <location>
        <begin position="494"/>
        <end position="504"/>
    </location>
</feature>
<evidence type="ECO:0000313" key="4">
    <source>
        <dbReference type="Proteomes" id="UP000008281"/>
    </source>
</evidence>
<dbReference type="PANTHER" id="PTHR38630">
    <property type="entry name" value="PROTEIN CBG12780"/>
    <property type="match status" value="1"/>
</dbReference>
<feature type="compositionally biased region" description="Pro residues" evidence="1">
    <location>
        <begin position="439"/>
        <end position="451"/>
    </location>
</feature>
<dbReference type="Proteomes" id="UP000008281">
    <property type="component" value="Unassembled WGS sequence"/>
</dbReference>
<sequence>MYRSVHIFPTTSLIDCYDSKNRKPKKARAVEVRMDRYFKLRQTFSDYLDTRDGGSTQTPPTPIYYPPISTMTEDDKKRFTVKKITEEELEIFDLPTDHFSPVYFLEPEFELRWYNKPDALCGRFQRDCEAEAMSKMAQRLLALFIKMEMLESVAFKYDDIRAIRVYFMDDREMANDRLLTILDNIFSTSMIKLGQFSDKISVAVDYELRAFMSDQKKAKRLVLETMLKYPEFVPDSWGGESAILKWKDMKEADVRRREADAKDMIENEKKEREEKFKKEEEKVKNEEEKTKKEKERLEKEERIKVSSFQFSVGFIRIHFQKEVEEAERKKKEEKENRRKEVKKNREERRNADQTRKDKKEVGEEKTAFEKGIKDLLGGGNKKKKDEKKNKRKNKNTKTTENTKTKDFSHEEPPTPPPHQPVQHSPKTPPVPLPLGTQPLPLPPPQPLPSPQLPTSSNAPGQPRQHYQTPPRKRLSMAEVGHFLSGRKKKETTSAERVSSGNSMDHISKHPKGAGGGGGGLFGRKHHKK</sequence>
<feature type="compositionally biased region" description="Basic and acidic residues" evidence="1">
    <location>
        <begin position="400"/>
        <end position="412"/>
    </location>
</feature>
<organism evidence="4">
    <name type="scientific">Caenorhabditis remanei</name>
    <name type="common">Caenorhabditis vulgaris</name>
    <dbReference type="NCBI Taxonomy" id="31234"/>
    <lineage>
        <taxon>Eukaryota</taxon>
        <taxon>Metazoa</taxon>
        <taxon>Ecdysozoa</taxon>
        <taxon>Nematoda</taxon>
        <taxon>Chromadorea</taxon>
        <taxon>Rhabditida</taxon>
        <taxon>Rhabditina</taxon>
        <taxon>Rhabditomorpha</taxon>
        <taxon>Rhabditoidea</taxon>
        <taxon>Rhabditidae</taxon>
        <taxon>Peloderinae</taxon>
        <taxon>Caenorhabditis</taxon>
    </lineage>
</organism>
<dbReference type="OMA" id="MDDREMA"/>
<feature type="compositionally biased region" description="Basic residues" evidence="1">
    <location>
        <begin position="380"/>
        <end position="395"/>
    </location>
</feature>
<dbReference type="OrthoDB" id="5876090at2759"/>
<keyword evidence="4" id="KW-1185">Reference proteome</keyword>
<feature type="compositionally biased region" description="Gly residues" evidence="1">
    <location>
        <begin position="512"/>
        <end position="521"/>
    </location>
</feature>
<dbReference type="InParanoid" id="E3MWH9"/>
<dbReference type="Pfam" id="PF24983">
    <property type="entry name" value="DUF7774"/>
    <property type="match status" value="1"/>
</dbReference>
<dbReference type="STRING" id="31234.E3MWH9"/>
<name>E3MWH9_CAERE</name>
<gene>
    <name evidence="3" type="ORF">CRE_01196</name>
</gene>
<dbReference type="EMBL" id="DS268487">
    <property type="protein sequence ID" value="EFP10652.1"/>
    <property type="molecule type" value="Genomic_DNA"/>
</dbReference>
<evidence type="ECO:0000313" key="3">
    <source>
        <dbReference type="EMBL" id="EFP10652.1"/>
    </source>
</evidence>
<evidence type="ECO:0000259" key="2">
    <source>
        <dbReference type="Pfam" id="PF24983"/>
    </source>
</evidence>
<dbReference type="PANTHER" id="PTHR38630:SF1">
    <property type="entry name" value="DEK_C DOMAIN-CONTAINING PROTEIN-RELATED"/>
    <property type="match status" value="1"/>
</dbReference>
<feature type="domain" description="DUF7774" evidence="2">
    <location>
        <begin position="132"/>
        <end position="226"/>
    </location>
</feature>